<accession>A0A4Y2BU33</accession>
<evidence type="ECO:0000256" key="1">
    <source>
        <dbReference type="SAM" id="MobiDB-lite"/>
    </source>
</evidence>
<proteinExistence type="predicted"/>
<organism evidence="2 3">
    <name type="scientific">Araneus ventricosus</name>
    <name type="common">Orbweaver spider</name>
    <name type="synonym">Epeira ventricosa</name>
    <dbReference type="NCBI Taxonomy" id="182803"/>
    <lineage>
        <taxon>Eukaryota</taxon>
        <taxon>Metazoa</taxon>
        <taxon>Ecdysozoa</taxon>
        <taxon>Arthropoda</taxon>
        <taxon>Chelicerata</taxon>
        <taxon>Arachnida</taxon>
        <taxon>Araneae</taxon>
        <taxon>Araneomorphae</taxon>
        <taxon>Entelegynae</taxon>
        <taxon>Araneoidea</taxon>
        <taxon>Araneidae</taxon>
        <taxon>Araneus</taxon>
    </lineage>
</organism>
<feature type="region of interest" description="Disordered" evidence="1">
    <location>
        <begin position="1"/>
        <end position="58"/>
    </location>
</feature>
<sequence>MGPSEARERHQERQYKQEKHSHRLCSAVIEQGEPSAIGQDASRRRVAPTPSRGTAVTGREWTGSSVLTGRHWDRPWWERVGSSMARERHQVRQNKQEMHSHRFCPSVIQQGELSVIGQDASSRSAAFPPSRGRAVTGREWTGTSVLTGRDWDLLWWERVGSSVARERHHVSLNEQEKHSHRYFPIVIE</sequence>
<keyword evidence="3" id="KW-1185">Reference proteome</keyword>
<feature type="compositionally biased region" description="Basic and acidic residues" evidence="1">
    <location>
        <begin position="1"/>
        <end position="18"/>
    </location>
</feature>
<reference evidence="2 3" key="1">
    <citation type="journal article" date="2019" name="Sci. Rep.">
        <title>Orb-weaving spider Araneus ventricosus genome elucidates the spidroin gene catalogue.</title>
        <authorList>
            <person name="Kono N."/>
            <person name="Nakamura H."/>
            <person name="Ohtoshi R."/>
            <person name="Moran D.A.P."/>
            <person name="Shinohara A."/>
            <person name="Yoshida Y."/>
            <person name="Fujiwara M."/>
            <person name="Mori M."/>
            <person name="Tomita M."/>
            <person name="Arakawa K."/>
        </authorList>
    </citation>
    <scope>NUCLEOTIDE SEQUENCE [LARGE SCALE GENOMIC DNA]</scope>
</reference>
<evidence type="ECO:0000313" key="2">
    <source>
        <dbReference type="EMBL" id="GBL95588.1"/>
    </source>
</evidence>
<name>A0A4Y2BU33_ARAVE</name>
<dbReference type="Proteomes" id="UP000499080">
    <property type="component" value="Unassembled WGS sequence"/>
</dbReference>
<dbReference type="AlphaFoldDB" id="A0A4Y2BU33"/>
<comment type="caution">
    <text evidence="2">The sequence shown here is derived from an EMBL/GenBank/DDBJ whole genome shotgun (WGS) entry which is preliminary data.</text>
</comment>
<evidence type="ECO:0000313" key="3">
    <source>
        <dbReference type="Proteomes" id="UP000499080"/>
    </source>
</evidence>
<gene>
    <name evidence="2" type="ORF">AVEN_24801_1</name>
</gene>
<dbReference type="EMBL" id="BGPR01000113">
    <property type="protein sequence ID" value="GBL95588.1"/>
    <property type="molecule type" value="Genomic_DNA"/>
</dbReference>
<protein>
    <submittedName>
        <fullName evidence="2">Uncharacterized protein</fullName>
    </submittedName>
</protein>